<feature type="domain" description="Cache" evidence="6">
    <location>
        <begin position="17"/>
        <end position="198"/>
    </location>
</feature>
<evidence type="ECO:0000256" key="5">
    <source>
        <dbReference type="ARBA" id="ARBA00023136"/>
    </source>
</evidence>
<keyword evidence="2" id="KW-1003">Cell membrane</keyword>
<feature type="non-terminal residue" evidence="7">
    <location>
        <position position="222"/>
    </location>
</feature>
<comment type="caution">
    <text evidence="7">The sequence shown here is derived from an EMBL/GenBank/DDBJ whole genome shotgun (WGS) entry which is preliminary data.</text>
</comment>
<dbReference type="InterPro" id="IPR033479">
    <property type="entry name" value="dCache_1"/>
</dbReference>
<proteinExistence type="predicted"/>
<dbReference type="CDD" id="cd18773">
    <property type="entry name" value="PDC1_HK_sensor"/>
    <property type="match status" value="1"/>
</dbReference>
<dbReference type="AlphaFoldDB" id="A0A932CRA1"/>
<gene>
    <name evidence="7" type="ORF">HYY20_14020</name>
</gene>
<evidence type="ECO:0000256" key="3">
    <source>
        <dbReference type="ARBA" id="ARBA00022692"/>
    </source>
</evidence>
<keyword evidence="3" id="KW-0812">Transmembrane</keyword>
<name>A0A932CRA1_UNCTE</name>
<comment type="subcellular location">
    <subcellularLocation>
        <location evidence="1">Cell membrane</location>
        <topology evidence="1">Multi-pass membrane protein</topology>
    </subcellularLocation>
</comment>
<reference evidence="7" key="1">
    <citation type="submission" date="2020-07" db="EMBL/GenBank/DDBJ databases">
        <title>Huge and variable diversity of episymbiotic CPR bacteria and DPANN archaea in groundwater ecosystems.</title>
        <authorList>
            <person name="He C.Y."/>
            <person name="Keren R."/>
            <person name="Whittaker M."/>
            <person name="Farag I.F."/>
            <person name="Doudna J."/>
            <person name="Cate J.H.D."/>
            <person name="Banfield J.F."/>
        </authorList>
    </citation>
    <scope>NUCLEOTIDE SEQUENCE</scope>
    <source>
        <strain evidence="7">NC_groundwater_672_Ag_B-0.1um_62_36</strain>
    </source>
</reference>
<dbReference type="GO" id="GO:0005886">
    <property type="term" value="C:plasma membrane"/>
    <property type="evidence" value="ECO:0007669"/>
    <property type="project" value="UniProtKB-SubCell"/>
</dbReference>
<evidence type="ECO:0000259" key="6">
    <source>
        <dbReference type="Pfam" id="PF02743"/>
    </source>
</evidence>
<keyword evidence="4" id="KW-1133">Transmembrane helix</keyword>
<dbReference type="Gene3D" id="3.30.450.20">
    <property type="entry name" value="PAS domain"/>
    <property type="match status" value="1"/>
</dbReference>
<dbReference type="InterPro" id="IPR029151">
    <property type="entry name" value="Sensor-like_sf"/>
</dbReference>
<dbReference type="EMBL" id="JACPRF010000426">
    <property type="protein sequence ID" value="MBI2877989.1"/>
    <property type="molecule type" value="Genomic_DNA"/>
</dbReference>
<evidence type="ECO:0000313" key="8">
    <source>
        <dbReference type="Proteomes" id="UP000769766"/>
    </source>
</evidence>
<evidence type="ECO:0000256" key="2">
    <source>
        <dbReference type="ARBA" id="ARBA00022475"/>
    </source>
</evidence>
<evidence type="ECO:0000256" key="4">
    <source>
        <dbReference type="ARBA" id="ARBA00022989"/>
    </source>
</evidence>
<protein>
    <submittedName>
        <fullName evidence="7">Cache domain-containing protein</fullName>
    </submittedName>
</protein>
<dbReference type="SUPFAM" id="SSF103190">
    <property type="entry name" value="Sensory domain-like"/>
    <property type="match status" value="1"/>
</dbReference>
<evidence type="ECO:0000313" key="7">
    <source>
        <dbReference type="EMBL" id="MBI2877989.1"/>
    </source>
</evidence>
<organism evidence="7 8">
    <name type="scientific">Tectimicrobiota bacterium</name>
    <dbReference type="NCBI Taxonomy" id="2528274"/>
    <lineage>
        <taxon>Bacteria</taxon>
        <taxon>Pseudomonadati</taxon>
        <taxon>Nitrospinota/Tectimicrobiota group</taxon>
        <taxon>Candidatus Tectimicrobiota</taxon>
    </lineage>
</organism>
<dbReference type="Pfam" id="PF02743">
    <property type="entry name" value="dCache_1"/>
    <property type="match status" value="1"/>
</dbReference>
<evidence type="ECO:0000256" key="1">
    <source>
        <dbReference type="ARBA" id="ARBA00004651"/>
    </source>
</evidence>
<dbReference type="Proteomes" id="UP000769766">
    <property type="component" value="Unassembled WGS sequence"/>
</dbReference>
<keyword evidence="5" id="KW-0472">Membrane</keyword>
<accession>A0A932CRA1</accession>
<sequence length="222" mass="25416">MTPFILVGSIELENSENALKERIGVSSLEYAQLVADRINEYLYYRYQDTKIWATADIILEFLSFDENSNLSRYLSEVKEHYKDYYYVICLNDKGQVIASSDQGIIGTHLSSEKGFWEAMNGNSYIQDVEYNRVALGYTIVFYVPVKSNSGKVVGVLSSALKWSKVHEMVYKLQIRGKEQDVRNHIMVTNKDGLIISCFNPHEMFRDNLIQLGMNSAKYASKG</sequence>